<protein>
    <recommendedName>
        <fullName evidence="3">DUF1896 domain-containing protein</fullName>
    </recommendedName>
</protein>
<sequence length="153" mass="18009">MMKQEKKTLSYYRLRLEVYLKDYHPQLLGDETFIRERSEAAAKTYEEAFLQDNPIGIAESMAMEVLLRGLHFSPYQFIEQIIDNEFANEVPAELSGKLSLLLLEHKEVKDTFDRYHPGDDFDEKPEYDRLYTELTGTIATVMEEHDLLKDILR</sequence>
<dbReference type="Pfam" id="PF08989">
    <property type="entry name" value="DUF1896"/>
    <property type="match status" value="1"/>
</dbReference>
<evidence type="ECO:0000313" key="1">
    <source>
        <dbReference type="EMBL" id="ERJ68626.1"/>
    </source>
</evidence>
<dbReference type="EMBL" id="AWUW01000019">
    <property type="protein sequence ID" value="ERJ68626.1"/>
    <property type="molecule type" value="Genomic_DNA"/>
</dbReference>
<dbReference type="SUPFAM" id="SSF140753">
    <property type="entry name" value="PG0816-like"/>
    <property type="match status" value="1"/>
</dbReference>
<evidence type="ECO:0008006" key="3">
    <source>
        <dbReference type="Google" id="ProtNLM"/>
    </source>
</evidence>
<gene>
    <name evidence="1" type="ORF">HMPREF1555_00316</name>
</gene>
<dbReference type="AlphaFoldDB" id="A0A0E2LSW6"/>
<dbReference type="RefSeq" id="WP_021665060.1">
    <property type="nucleotide sequence ID" value="NZ_KI259117.1"/>
</dbReference>
<reference evidence="1 2" key="1">
    <citation type="submission" date="2013-06" db="EMBL/GenBank/DDBJ databases">
        <authorList>
            <person name="Weinstock G."/>
            <person name="Sodergren E."/>
            <person name="Lobos E.A."/>
            <person name="Fulton L."/>
            <person name="Fulton R."/>
            <person name="Courtney L."/>
            <person name="Fronick C."/>
            <person name="O'Laughlin M."/>
            <person name="Godfrey J."/>
            <person name="Wilson R.M."/>
            <person name="Miner T."/>
            <person name="Farmer C."/>
            <person name="Delehaunty K."/>
            <person name="Cordes M."/>
            <person name="Minx P."/>
            <person name="Tomlinson C."/>
            <person name="Chen J."/>
            <person name="Wollam A."/>
            <person name="Pepin K.H."/>
            <person name="Bhonagiri V."/>
            <person name="Zhang X."/>
            <person name="Warren W."/>
            <person name="Mitreva M."/>
            <person name="Mardis E.R."/>
            <person name="Wilson R.K."/>
        </authorList>
    </citation>
    <scope>NUCLEOTIDE SEQUENCE [LARGE SCALE GENOMIC DNA]</scope>
    <source>
        <strain evidence="1 2">F0570</strain>
    </source>
</reference>
<comment type="caution">
    <text evidence="1">The sequence shown here is derived from an EMBL/GenBank/DDBJ whole genome shotgun (WGS) entry which is preliminary data.</text>
</comment>
<dbReference type="PATRIC" id="fig|1227271.3.peg.288"/>
<name>A0A0E2LSW6_PORGN</name>
<dbReference type="InterPro" id="IPR015082">
    <property type="entry name" value="DUF1896"/>
</dbReference>
<evidence type="ECO:0000313" key="2">
    <source>
        <dbReference type="Proteomes" id="UP000016630"/>
    </source>
</evidence>
<accession>A0A0E2LSW6</accession>
<organism evidence="1 2">
    <name type="scientific">Porphyromonas gingivalis F0570</name>
    <dbReference type="NCBI Taxonomy" id="1227271"/>
    <lineage>
        <taxon>Bacteria</taxon>
        <taxon>Pseudomonadati</taxon>
        <taxon>Bacteroidota</taxon>
        <taxon>Bacteroidia</taxon>
        <taxon>Bacteroidales</taxon>
        <taxon>Porphyromonadaceae</taxon>
        <taxon>Porphyromonas</taxon>
    </lineage>
</organism>
<dbReference type="Gene3D" id="1.10.8.330">
    <property type="entry name" value="PG0816-like"/>
    <property type="match status" value="1"/>
</dbReference>
<dbReference type="HOGENOM" id="CLU_116247_0_0_10"/>
<dbReference type="InterPro" id="IPR036297">
    <property type="entry name" value="PG0816-like_sf"/>
</dbReference>
<proteinExistence type="predicted"/>
<dbReference type="Gene3D" id="1.10.8.340">
    <property type="entry name" value="PG0816-like"/>
    <property type="match status" value="1"/>
</dbReference>
<dbReference type="Proteomes" id="UP000016630">
    <property type="component" value="Unassembled WGS sequence"/>
</dbReference>